<organism evidence="2 3">
    <name type="scientific">Burkholderia thailandensis (strain ATCC 700388 / DSM 13276 / CCUG 48851 / CIP 106301 / E264)</name>
    <dbReference type="NCBI Taxonomy" id="271848"/>
    <lineage>
        <taxon>Bacteria</taxon>
        <taxon>Pseudomonadati</taxon>
        <taxon>Pseudomonadota</taxon>
        <taxon>Betaproteobacteria</taxon>
        <taxon>Burkholderiales</taxon>
        <taxon>Burkholderiaceae</taxon>
        <taxon>Burkholderia</taxon>
        <taxon>pseudomallei group</taxon>
    </lineage>
</organism>
<gene>
    <name evidence="2" type="ordered locus">BTH_I2819</name>
</gene>
<dbReference type="EMBL" id="CP000086">
    <property type="protein sequence ID" value="ABC38917.1"/>
    <property type="molecule type" value="Genomic_DNA"/>
</dbReference>
<evidence type="ECO:0000256" key="1">
    <source>
        <dbReference type="SAM" id="MobiDB-lite"/>
    </source>
</evidence>
<feature type="region of interest" description="Disordered" evidence="1">
    <location>
        <begin position="133"/>
        <end position="172"/>
    </location>
</feature>
<dbReference type="Proteomes" id="UP000001930">
    <property type="component" value="Chromosome I"/>
</dbReference>
<evidence type="ECO:0000313" key="3">
    <source>
        <dbReference type="Proteomes" id="UP000001930"/>
    </source>
</evidence>
<reference evidence="2 3" key="1">
    <citation type="journal article" date="2005" name="BMC Genomics">
        <title>Bacterial genome adaptation to niches: divergence of the potential virulence genes in three Burkholderia species of different survival strategies.</title>
        <authorList>
            <person name="Kim H.S."/>
            <person name="Schell M.A."/>
            <person name="Yu Y."/>
            <person name="Ulrich R.L."/>
            <person name="Sarria S.H."/>
            <person name="Nierman W.C."/>
            <person name="DeShazer D."/>
        </authorList>
    </citation>
    <scope>NUCLEOTIDE SEQUENCE [LARGE SCALE GENOMIC DNA]</scope>
    <source>
        <strain evidence="3">ATCC 700388 / DSM 13276 / CCUG 48851 / CIP 106301 / E264</strain>
    </source>
</reference>
<evidence type="ECO:0000313" key="2">
    <source>
        <dbReference type="EMBL" id="ABC38917.1"/>
    </source>
</evidence>
<dbReference type="AlphaFoldDB" id="Q2SUR8"/>
<protein>
    <recommendedName>
        <fullName evidence="4">DUF2239 domain-containing protein</fullName>
    </recommendedName>
</protein>
<dbReference type="Pfam" id="PF09998">
    <property type="entry name" value="DUF2239"/>
    <property type="match status" value="1"/>
</dbReference>
<dbReference type="HOGENOM" id="CLU_084995_0_0_4"/>
<dbReference type="KEGG" id="bte:BTH_I2819"/>
<keyword evidence="3" id="KW-1185">Reference proteome</keyword>
<evidence type="ECO:0008006" key="4">
    <source>
        <dbReference type="Google" id="ProtNLM"/>
    </source>
</evidence>
<proteinExistence type="predicted"/>
<sequence length="285" mass="30505">MAGGAAAGKGAVGVAGIEARPPRSPRLARPAWRPIDKYYPDVIDHQFISGYKCRMDAIKGPHAMTNLPLPSHTAFDGYRRHAAGPLPAVALAIKRAVASDAVGGAILIFDNATGRPIDIDTRGSDDEVAARYAPAATPVEPDDANRETAPDPDHAADVASLANEPRGRGRPRLGVVAREVTLLPRHWTWLATQPGGASVALRRLVDEARRSHAHKDRSRRAQERAYHFMSAIAGDMPGFEEASRALFANDDARLRELTAGWPADVREHALALASPDADAPSPDAR</sequence>
<dbReference type="InterPro" id="IPR018715">
    <property type="entry name" value="DUF2239"/>
</dbReference>
<accession>Q2SUR8</accession>
<name>Q2SUR8_BURTA</name>
<feature type="compositionally biased region" description="Basic and acidic residues" evidence="1">
    <location>
        <begin position="143"/>
        <end position="156"/>
    </location>
</feature>